<comment type="caution">
    <text evidence="1">The sequence shown here is derived from an EMBL/GenBank/DDBJ whole genome shotgun (WGS) entry which is preliminary data.</text>
</comment>
<evidence type="ECO:0000313" key="2">
    <source>
        <dbReference type="Proteomes" id="UP000600363"/>
    </source>
</evidence>
<organism evidence="1 2">
    <name type="scientific">Methermicoccus shengliensis</name>
    <dbReference type="NCBI Taxonomy" id="660064"/>
    <lineage>
        <taxon>Archaea</taxon>
        <taxon>Methanobacteriati</taxon>
        <taxon>Methanobacteriota</taxon>
        <taxon>Stenosarchaea group</taxon>
        <taxon>Methanomicrobia</taxon>
        <taxon>Methanosarcinales</taxon>
        <taxon>Methermicoccaceae</taxon>
        <taxon>Methermicoccus</taxon>
    </lineage>
</organism>
<evidence type="ECO:0000313" key="1">
    <source>
        <dbReference type="EMBL" id="HIH69981.1"/>
    </source>
</evidence>
<dbReference type="Pfam" id="PF09886">
    <property type="entry name" value="DUF2113"/>
    <property type="match status" value="1"/>
</dbReference>
<accession>A0A832RZ38</accession>
<gene>
    <name evidence="1" type="ORF">HA299_05165</name>
</gene>
<dbReference type="RefSeq" id="WP_042686102.1">
    <property type="nucleotide sequence ID" value="NZ_DUIH01000017.1"/>
</dbReference>
<proteinExistence type="predicted"/>
<dbReference type="EMBL" id="DUIH01000017">
    <property type="protein sequence ID" value="HIH69981.1"/>
    <property type="molecule type" value="Genomic_DNA"/>
</dbReference>
<dbReference type="Proteomes" id="UP000600363">
    <property type="component" value="Unassembled WGS sequence"/>
</dbReference>
<reference evidence="1" key="1">
    <citation type="journal article" date="2020" name="bioRxiv">
        <title>A rank-normalized archaeal taxonomy based on genome phylogeny resolves widespread incomplete and uneven classifications.</title>
        <authorList>
            <person name="Rinke C."/>
            <person name="Chuvochina M."/>
            <person name="Mussig A.J."/>
            <person name="Chaumeil P.-A."/>
            <person name="Waite D.W."/>
            <person name="Whitman W.B."/>
            <person name="Parks D.H."/>
            <person name="Hugenholtz P."/>
        </authorList>
    </citation>
    <scope>NUCLEOTIDE SEQUENCE</scope>
    <source>
        <strain evidence="1">UBA12518</strain>
    </source>
</reference>
<sequence>MGHELVRVHSPDERGALLYKEVAETLIGDLMLARVIEHMRIYADPEEPVFIVVMLLRHGLQPAKIEDIATVKPGGPGEDMVLVEIRDEDYAVPLIRKLWSVYGRDGVEQPEQKVFAIRTQDKLKEIERVEKLVVEKPKEEVYERLADLLERLAPEGFRVKDTRLTSRYGMLIASENPLEGRWYTMAGNMLEDMLRETSGKMPDEEELREIEQRISRGCEGRGGGACRLW</sequence>
<dbReference type="InterPro" id="IPR016762">
    <property type="entry name" value="Methan_mark_17"/>
</dbReference>
<dbReference type="PIRSF" id="PIRSF019464">
    <property type="entry name" value="UCP019464"/>
    <property type="match status" value="1"/>
</dbReference>
<protein>
    <submittedName>
        <fullName evidence="1">Methanogenesis marker 17 protein</fullName>
    </submittedName>
</protein>
<name>A0A832RZ38_9EURY</name>
<dbReference type="AlphaFoldDB" id="A0A832RZ38"/>
<dbReference type="NCBIfam" id="TIGR03291">
    <property type="entry name" value="methan_mark_17"/>
    <property type="match status" value="1"/>
</dbReference>